<name>A0A822ZRK4_NELNU</name>
<evidence type="ECO:0000313" key="2">
    <source>
        <dbReference type="Proteomes" id="UP000607653"/>
    </source>
</evidence>
<accession>A0A822ZRK4</accession>
<gene>
    <name evidence="1" type="ORF">HUJ06_017057</name>
</gene>
<evidence type="ECO:0000313" key="1">
    <source>
        <dbReference type="EMBL" id="DAD47120.1"/>
    </source>
</evidence>
<dbReference type="AlphaFoldDB" id="A0A822ZRK4"/>
<comment type="caution">
    <text evidence="1">The sequence shown here is derived from an EMBL/GenBank/DDBJ whole genome shotgun (WGS) entry which is preliminary data.</text>
</comment>
<organism evidence="1 2">
    <name type="scientific">Nelumbo nucifera</name>
    <name type="common">Sacred lotus</name>
    <dbReference type="NCBI Taxonomy" id="4432"/>
    <lineage>
        <taxon>Eukaryota</taxon>
        <taxon>Viridiplantae</taxon>
        <taxon>Streptophyta</taxon>
        <taxon>Embryophyta</taxon>
        <taxon>Tracheophyta</taxon>
        <taxon>Spermatophyta</taxon>
        <taxon>Magnoliopsida</taxon>
        <taxon>Proteales</taxon>
        <taxon>Nelumbonaceae</taxon>
        <taxon>Nelumbo</taxon>
    </lineage>
</organism>
<keyword evidence="2" id="KW-1185">Reference proteome</keyword>
<sequence>MSRRIIFYREHQVDLREKALKSIYSFLLFVDDPKNAEHEKHKQACLSPKLEEVEIDHEGFLARCFLVIRLIAILLHSFPSSLIVRTLVTVIQIKSVCSGLGRNFILDLVLNIRFW</sequence>
<dbReference type="EMBL" id="DUZY01000008">
    <property type="protein sequence ID" value="DAD47120.1"/>
    <property type="molecule type" value="Genomic_DNA"/>
</dbReference>
<reference evidence="1 2" key="1">
    <citation type="journal article" date="2020" name="Mol. Biol. Evol.">
        <title>Distinct Expression and Methylation Patterns for Genes with Different Fates following a Single Whole-Genome Duplication in Flowering Plants.</title>
        <authorList>
            <person name="Shi T."/>
            <person name="Rahmani R.S."/>
            <person name="Gugger P.F."/>
            <person name="Wang M."/>
            <person name="Li H."/>
            <person name="Zhang Y."/>
            <person name="Li Z."/>
            <person name="Wang Q."/>
            <person name="Van de Peer Y."/>
            <person name="Marchal K."/>
            <person name="Chen J."/>
        </authorList>
    </citation>
    <scope>NUCLEOTIDE SEQUENCE [LARGE SCALE GENOMIC DNA]</scope>
    <source>
        <tissue evidence="1">Leaf</tissue>
    </source>
</reference>
<protein>
    <submittedName>
        <fullName evidence="1">Uncharacterized protein</fullName>
    </submittedName>
</protein>
<proteinExistence type="predicted"/>
<dbReference type="Proteomes" id="UP000607653">
    <property type="component" value="Unassembled WGS sequence"/>
</dbReference>